<feature type="region of interest" description="Disordered" evidence="1">
    <location>
        <begin position="261"/>
        <end position="322"/>
    </location>
</feature>
<accession>A0AAN7NAC7</accession>
<comment type="caution">
    <text evidence="2">The sequence shown here is derived from an EMBL/GenBank/DDBJ whole genome shotgun (WGS) entry which is preliminary data.</text>
</comment>
<proteinExistence type="predicted"/>
<organism evidence="2 3">
    <name type="scientific">Mycteria americana</name>
    <name type="common">Wood stork</name>
    <dbReference type="NCBI Taxonomy" id="33587"/>
    <lineage>
        <taxon>Eukaryota</taxon>
        <taxon>Metazoa</taxon>
        <taxon>Chordata</taxon>
        <taxon>Craniata</taxon>
        <taxon>Vertebrata</taxon>
        <taxon>Euteleostomi</taxon>
        <taxon>Archelosauria</taxon>
        <taxon>Archosauria</taxon>
        <taxon>Dinosauria</taxon>
        <taxon>Saurischia</taxon>
        <taxon>Theropoda</taxon>
        <taxon>Coelurosauria</taxon>
        <taxon>Aves</taxon>
        <taxon>Neognathae</taxon>
        <taxon>Neoaves</taxon>
        <taxon>Aequornithes</taxon>
        <taxon>Ciconiiformes</taxon>
        <taxon>Ciconiidae</taxon>
        <taxon>Mycteria</taxon>
    </lineage>
</organism>
<dbReference type="AlphaFoldDB" id="A0AAN7NAC7"/>
<evidence type="ECO:0000256" key="1">
    <source>
        <dbReference type="SAM" id="MobiDB-lite"/>
    </source>
</evidence>
<keyword evidence="3" id="KW-1185">Reference proteome</keyword>
<feature type="region of interest" description="Disordered" evidence="1">
    <location>
        <begin position="120"/>
        <end position="148"/>
    </location>
</feature>
<feature type="compositionally biased region" description="Basic and acidic residues" evidence="1">
    <location>
        <begin position="129"/>
        <end position="144"/>
    </location>
</feature>
<evidence type="ECO:0000313" key="3">
    <source>
        <dbReference type="Proteomes" id="UP001333110"/>
    </source>
</evidence>
<gene>
    <name evidence="2" type="ORF">QYF61_005318</name>
</gene>
<evidence type="ECO:0000313" key="2">
    <source>
        <dbReference type="EMBL" id="KAK4811750.1"/>
    </source>
</evidence>
<protein>
    <submittedName>
        <fullName evidence="2">Uncharacterized protein</fullName>
    </submittedName>
</protein>
<reference evidence="2 3" key="1">
    <citation type="journal article" date="2023" name="J. Hered.">
        <title>Chromosome-level genome of the wood stork (Mycteria americana) provides insight into avian chromosome evolution.</title>
        <authorList>
            <person name="Flamio R. Jr."/>
            <person name="Ramstad K.M."/>
        </authorList>
    </citation>
    <scope>NUCLEOTIDE SEQUENCE [LARGE SCALE GENOMIC DNA]</scope>
    <source>
        <strain evidence="2">JAX WOST 10</strain>
    </source>
</reference>
<sequence length="364" mass="41462">MSHKAMSGSKGRDRQVLFRKAAFQLGRPRHILLPGVVPPQLQDFALLHIELYEVPVSSFLQPGKVPLDVSTTFWHLSHSFQFGVIYKLAEGTLCPIVQIINEAQGKLLCRGDVEIQDIQSKQKKRREEKRREDKTRQDKTRQEKSVAFPKCQRTTKSKTLGGRFSSPSIISMALLWTLSSLSTSFLNCGDQNWTQYSTCGLTNAEWHGMITSLSLLLVQEKAVGSSVECFAEVQVNNIHCSPHVDSRCYLVVEGDQTFKRRGERRGEEKRGEERRGEGRGGEGRGGERRGEERRGEERRGEERRGEERRGEERRGEERRMEEQIIESAVLEDASFSPSCRQTAESLSSIFAQFSLFSLLYYSIQ</sequence>
<dbReference type="Proteomes" id="UP001333110">
    <property type="component" value="Unassembled WGS sequence"/>
</dbReference>
<dbReference type="EMBL" id="JAUNZN010000016">
    <property type="protein sequence ID" value="KAK4811750.1"/>
    <property type="molecule type" value="Genomic_DNA"/>
</dbReference>
<name>A0AAN7NAC7_MYCAM</name>